<evidence type="ECO:0000256" key="1">
    <source>
        <dbReference type="SAM" id="SignalP"/>
    </source>
</evidence>
<reference evidence="2 3" key="1">
    <citation type="submission" date="2019-09" db="EMBL/GenBank/DDBJ databases">
        <title>Actinomadura physcomitrii sp. nov., a novel actinomycete isolated from moss [Physcomitrium sphaericum (Ludw) Fuernr].</title>
        <authorList>
            <person name="Liu C."/>
            <person name="Zhuang X."/>
        </authorList>
    </citation>
    <scope>NUCLEOTIDE SEQUENCE [LARGE SCALE GENOMIC DNA]</scope>
    <source>
        <strain evidence="2 3">CYP1-1B</strain>
    </source>
</reference>
<evidence type="ECO:0008006" key="4">
    <source>
        <dbReference type="Google" id="ProtNLM"/>
    </source>
</evidence>
<dbReference type="AlphaFoldDB" id="A0A6L3W4H9"/>
<name>A0A6L3W4H9_9ACTN</name>
<evidence type="ECO:0000313" key="3">
    <source>
        <dbReference type="Proteomes" id="UP000483004"/>
    </source>
</evidence>
<protein>
    <recommendedName>
        <fullName evidence="4">Subtilisin inhibitor domain-containing protein</fullName>
    </recommendedName>
</protein>
<accession>A0A6L3W4H9</accession>
<proteinExistence type="predicted"/>
<comment type="caution">
    <text evidence="2">The sequence shown here is derived from an EMBL/GenBank/DDBJ whole genome shotgun (WGS) entry which is preliminary data.</text>
</comment>
<feature type="chain" id="PRO_5026913323" description="Subtilisin inhibitor domain-containing protein" evidence="1">
    <location>
        <begin position="24"/>
        <end position="117"/>
    </location>
</feature>
<dbReference type="EMBL" id="WBMR01000006">
    <property type="protein sequence ID" value="KAB2388488.1"/>
    <property type="molecule type" value="Genomic_DNA"/>
</dbReference>
<organism evidence="2 3">
    <name type="scientific">Actinomadura montaniterrae</name>
    <dbReference type="NCBI Taxonomy" id="1803903"/>
    <lineage>
        <taxon>Bacteria</taxon>
        <taxon>Bacillati</taxon>
        <taxon>Actinomycetota</taxon>
        <taxon>Actinomycetes</taxon>
        <taxon>Streptosporangiales</taxon>
        <taxon>Thermomonosporaceae</taxon>
        <taxon>Actinomadura</taxon>
    </lineage>
</organism>
<keyword evidence="1" id="KW-0732">Signal</keyword>
<gene>
    <name evidence="2" type="ORF">F9B16_04245</name>
</gene>
<sequence length="117" mass="12020">MLSCLRILTAASLAAVAAGPVTAATAASAAERPGRPAADFSCSKLVLSTSGLARGVRGCRPEKAGARASGDIHGTFTIHGFVPEKAKPVTVTCRPDPDLPNDPSGAYVRELFGFHCR</sequence>
<dbReference type="RefSeq" id="WP_151538485.1">
    <property type="nucleotide sequence ID" value="NZ_WBMR01000006.1"/>
</dbReference>
<keyword evidence="3" id="KW-1185">Reference proteome</keyword>
<evidence type="ECO:0000313" key="2">
    <source>
        <dbReference type="EMBL" id="KAB2388488.1"/>
    </source>
</evidence>
<dbReference type="Proteomes" id="UP000483004">
    <property type="component" value="Unassembled WGS sequence"/>
</dbReference>
<feature type="signal peptide" evidence="1">
    <location>
        <begin position="1"/>
        <end position="23"/>
    </location>
</feature>